<dbReference type="GO" id="GO:0016757">
    <property type="term" value="F:glycosyltransferase activity"/>
    <property type="evidence" value="ECO:0007669"/>
    <property type="project" value="UniProtKB-KW"/>
</dbReference>
<dbReference type="GO" id="GO:0071555">
    <property type="term" value="P:cell wall organization"/>
    <property type="evidence" value="ECO:0007669"/>
    <property type="project" value="UniProtKB-UniRule"/>
</dbReference>
<dbReference type="InterPro" id="IPR005490">
    <property type="entry name" value="LD_TPept_cat_dom"/>
</dbReference>
<dbReference type="PROSITE" id="PS52029">
    <property type="entry name" value="LD_TPASE"/>
    <property type="match status" value="1"/>
</dbReference>
<dbReference type="CDD" id="cd16913">
    <property type="entry name" value="YkuD_like"/>
    <property type="match status" value="1"/>
</dbReference>
<evidence type="ECO:0000259" key="10">
    <source>
        <dbReference type="PROSITE" id="PS52029"/>
    </source>
</evidence>
<keyword evidence="7 9" id="KW-0573">Peptidoglycan synthesis</keyword>
<dbReference type="GO" id="GO:0018104">
    <property type="term" value="P:peptidoglycan-protein cross-linking"/>
    <property type="evidence" value="ECO:0007669"/>
    <property type="project" value="TreeGrafter"/>
</dbReference>
<evidence type="ECO:0000256" key="7">
    <source>
        <dbReference type="ARBA" id="ARBA00022984"/>
    </source>
</evidence>
<evidence type="ECO:0000256" key="6">
    <source>
        <dbReference type="ARBA" id="ARBA00022960"/>
    </source>
</evidence>
<dbReference type="GO" id="GO:0005576">
    <property type="term" value="C:extracellular region"/>
    <property type="evidence" value="ECO:0007669"/>
    <property type="project" value="TreeGrafter"/>
</dbReference>
<keyword evidence="3" id="KW-0328">Glycosyltransferase</keyword>
<dbReference type="Pfam" id="PF03734">
    <property type="entry name" value="YkuD"/>
    <property type="match status" value="1"/>
</dbReference>
<evidence type="ECO:0000313" key="12">
    <source>
        <dbReference type="Proteomes" id="UP000188169"/>
    </source>
</evidence>
<sequence>MPNLKIFEKITPKIIVNIAKQTLTLSLPNAQGDCDTHEFIISTAKNGIGSQEGSGCTPLGKHFIANKIGDDAPINSVFVGRVATGEIYDEQLGKEYPERDWILSRILWLSGCEEGHNKGENDEGCCDTYQRYIYIHGTPDTEPMGMPLSHGCVRMRNEELIWLFDQVEEGTPVEIVES</sequence>
<accession>A0A1R4EIC6</accession>
<evidence type="ECO:0000313" key="11">
    <source>
        <dbReference type="EMBL" id="SJM38210.1"/>
    </source>
</evidence>
<dbReference type="SUPFAM" id="SSF141523">
    <property type="entry name" value="L,D-transpeptidase catalytic domain-like"/>
    <property type="match status" value="1"/>
</dbReference>
<dbReference type="PANTHER" id="PTHR30582:SF24">
    <property type="entry name" value="L,D-TRANSPEPTIDASE ERFK_SRFK-RELATED"/>
    <property type="match status" value="1"/>
</dbReference>
<evidence type="ECO:0000256" key="5">
    <source>
        <dbReference type="ARBA" id="ARBA00022801"/>
    </source>
</evidence>
<dbReference type="InterPro" id="IPR038063">
    <property type="entry name" value="Transpep_catalytic_dom"/>
</dbReference>
<comment type="similarity">
    <text evidence="2">Belongs to the YkuD family.</text>
</comment>
<name>A0A1R4EIC6_9GAMM</name>
<dbReference type="UniPathway" id="UPA00219"/>
<evidence type="ECO:0000256" key="8">
    <source>
        <dbReference type="ARBA" id="ARBA00023316"/>
    </source>
</evidence>
<dbReference type="STRING" id="1945520.A1019T_02200"/>
<evidence type="ECO:0000256" key="1">
    <source>
        <dbReference type="ARBA" id="ARBA00004752"/>
    </source>
</evidence>
<feature type="active site" description="Proton donor/acceptor" evidence="9">
    <location>
        <position position="136"/>
    </location>
</feature>
<dbReference type="EMBL" id="FUGD01000131">
    <property type="protein sequence ID" value="SJM38210.1"/>
    <property type="molecule type" value="Genomic_DNA"/>
</dbReference>
<dbReference type="EC" id="2.-.-.-" evidence="11"/>
<dbReference type="InterPro" id="IPR050979">
    <property type="entry name" value="LD-transpeptidase"/>
</dbReference>
<dbReference type="Proteomes" id="UP000188169">
    <property type="component" value="Unassembled WGS sequence"/>
</dbReference>
<gene>
    <name evidence="11" type="primary">ybiS</name>
    <name evidence="11" type="ORF">A1019T_02200</name>
</gene>
<dbReference type="AlphaFoldDB" id="A0A1R4EIC6"/>
<organism evidence="11 12">
    <name type="scientific">Psychrobacter pasteurii</name>
    <dbReference type="NCBI Taxonomy" id="1945520"/>
    <lineage>
        <taxon>Bacteria</taxon>
        <taxon>Pseudomonadati</taxon>
        <taxon>Pseudomonadota</taxon>
        <taxon>Gammaproteobacteria</taxon>
        <taxon>Moraxellales</taxon>
        <taxon>Moraxellaceae</taxon>
        <taxon>Psychrobacter</taxon>
    </lineage>
</organism>
<keyword evidence="12" id="KW-1185">Reference proteome</keyword>
<dbReference type="GO" id="GO:0071972">
    <property type="term" value="F:peptidoglycan L,D-transpeptidase activity"/>
    <property type="evidence" value="ECO:0007669"/>
    <property type="project" value="TreeGrafter"/>
</dbReference>
<dbReference type="RefSeq" id="WP_077449572.1">
    <property type="nucleotide sequence ID" value="NZ_FUGD01000131.1"/>
</dbReference>
<evidence type="ECO:0000256" key="4">
    <source>
        <dbReference type="ARBA" id="ARBA00022679"/>
    </source>
</evidence>
<keyword evidence="6 9" id="KW-0133">Cell shape</keyword>
<dbReference type="OrthoDB" id="9787225at2"/>
<feature type="active site" description="Nucleophile" evidence="9">
    <location>
        <position position="152"/>
    </location>
</feature>
<evidence type="ECO:0000256" key="3">
    <source>
        <dbReference type="ARBA" id="ARBA00022676"/>
    </source>
</evidence>
<comment type="pathway">
    <text evidence="1 9">Cell wall biogenesis; peptidoglycan biosynthesis.</text>
</comment>
<keyword evidence="4 11" id="KW-0808">Transferase</keyword>
<protein>
    <submittedName>
        <fullName evidence="11">Putative L,D-transpeptidase YbiS</fullName>
        <ecNumber evidence="11">2.-.-.-</ecNumber>
    </submittedName>
</protein>
<feature type="domain" description="L,D-TPase catalytic" evidence="10">
    <location>
        <begin position="12"/>
        <end position="176"/>
    </location>
</feature>
<dbReference type="GO" id="GO:0008360">
    <property type="term" value="P:regulation of cell shape"/>
    <property type="evidence" value="ECO:0007669"/>
    <property type="project" value="UniProtKB-UniRule"/>
</dbReference>
<keyword evidence="5" id="KW-0378">Hydrolase</keyword>
<evidence type="ECO:0000256" key="2">
    <source>
        <dbReference type="ARBA" id="ARBA00005992"/>
    </source>
</evidence>
<keyword evidence="8 9" id="KW-0961">Cell wall biogenesis/degradation</keyword>
<proteinExistence type="inferred from homology"/>
<dbReference type="Gene3D" id="2.40.440.10">
    <property type="entry name" value="L,D-transpeptidase catalytic domain-like"/>
    <property type="match status" value="1"/>
</dbReference>
<evidence type="ECO:0000256" key="9">
    <source>
        <dbReference type="PROSITE-ProRule" id="PRU01373"/>
    </source>
</evidence>
<dbReference type="PANTHER" id="PTHR30582">
    <property type="entry name" value="L,D-TRANSPEPTIDASE"/>
    <property type="match status" value="1"/>
</dbReference>
<reference evidence="12" key="1">
    <citation type="submission" date="2017-02" db="EMBL/GenBank/DDBJ databases">
        <authorList>
            <person name="Mornico D."/>
        </authorList>
    </citation>
    <scope>NUCLEOTIDE SEQUENCE [LARGE SCALE GENOMIC DNA]</scope>
</reference>